<evidence type="ECO:0000256" key="1">
    <source>
        <dbReference type="ARBA" id="ARBA00001966"/>
    </source>
</evidence>
<gene>
    <name evidence="8" type="ORF">SAMN04488695_11223</name>
</gene>
<dbReference type="Pfam" id="PF13186">
    <property type="entry name" value="SPASM"/>
    <property type="match status" value="1"/>
</dbReference>
<dbReference type="PANTHER" id="PTHR43273:SF3">
    <property type="entry name" value="ANAEROBIC SULFATASE-MATURATING ENZYME HOMOLOG ASLB-RELATED"/>
    <property type="match status" value="1"/>
</dbReference>
<reference evidence="8 9" key="1">
    <citation type="submission" date="2016-10" db="EMBL/GenBank/DDBJ databases">
        <authorList>
            <person name="de Groot N.N."/>
        </authorList>
    </citation>
    <scope>NUCLEOTIDE SEQUENCE [LARGE SCALE GENOMIC DNA]</scope>
    <source>
        <strain evidence="8 9">ML2</strain>
    </source>
</reference>
<keyword evidence="3" id="KW-0479">Metal-binding</keyword>
<sequence>MPNQTILIKPASGYCNMNCSYCFYNDVTNHRATKNYGFMTMDTVEEFVRKAFAYADSYVGFAFQGGEPTLVGIEFYKGFIGLVEKYNTKGIHVEYSLQTNGTTLHEGWAEFFRQHNFLIGLSMDGPAEIHDLNRVDYLGNGTYKEVLKAAMMLRKHKVEFNVLTVVTRNVARHPGKVYQFLKKNGFMYMQFIPCLDRLDVRPGGEKFSLTPEDYGRFLCQIFDLWHHDLKQNIPVSVRMFDNLIQILLGYSPESCDMAGVCSVNTVVEADGSVYPCDFYVLDQWKLGSILQDDFSSLKKRDRAIHFVDESKTKNMECFSCDYFALCKSGCKRHYVESAASRENYYCSSYKKFYAYSFERLREVAQLVRYYKKI</sequence>
<keyword evidence="2" id="KW-0949">S-adenosyl-L-methionine</keyword>
<dbReference type="InterPro" id="IPR034485">
    <property type="entry name" value="Anaerobic_Cys-type_sulfatase-m"/>
</dbReference>
<dbReference type="GO" id="GO:0051536">
    <property type="term" value="F:iron-sulfur cluster binding"/>
    <property type="evidence" value="ECO:0007669"/>
    <property type="project" value="UniProtKB-KW"/>
</dbReference>
<dbReference type="PROSITE" id="PS51918">
    <property type="entry name" value="RADICAL_SAM"/>
    <property type="match status" value="1"/>
</dbReference>
<comment type="similarity">
    <text evidence="6">Belongs to the radical SAM superfamily. Anaerobic sulfatase-maturating enzyme family.</text>
</comment>
<dbReference type="Pfam" id="PF04055">
    <property type="entry name" value="Radical_SAM"/>
    <property type="match status" value="1"/>
</dbReference>
<evidence type="ECO:0000313" key="8">
    <source>
        <dbReference type="EMBL" id="SFO04711.1"/>
    </source>
</evidence>
<dbReference type="SFLD" id="SFLDS00029">
    <property type="entry name" value="Radical_SAM"/>
    <property type="match status" value="1"/>
</dbReference>
<dbReference type="SFLD" id="SFLDG01384">
    <property type="entry name" value="thioether_bond_formation_requi"/>
    <property type="match status" value="1"/>
</dbReference>
<accession>A0A1I5E0R1</accession>
<dbReference type="InterPro" id="IPR013785">
    <property type="entry name" value="Aldolase_TIM"/>
</dbReference>
<evidence type="ECO:0000256" key="5">
    <source>
        <dbReference type="ARBA" id="ARBA00023014"/>
    </source>
</evidence>
<dbReference type="NCBIfam" id="TIGR04085">
    <property type="entry name" value="rSAM_more_4Fe4S"/>
    <property type="match status" value="1"/>
</dbReference>
<dbReference type="AlphaFoldDB" id="A0A1I5E0R1"/>
<evidence type="ECO:0000259" key="7">
    <source>
        <dbReference type="PROSITE" id="PS51918"/>
    </source>
</evidence>
<dbReference type="SFLD" id="SFLDG01072">
    <property type="entry name" value="dehydrogenase_like"/>
    <property type="match status" value="1"/>
</dbReference>
<organism evidence="8 9">
    <name type="scientific">Proteiniclasticum ruminis</name>
    <dbReference type="NCBI Taxonomy" id="398199"/>
    <lineage>
        <taxon>Bacteria</taxon>
        <taxon>Bacillati</taxon>
        <taxon>Bacillota</taxon>
        <taxon>Clostridia</taxon>
        <taxon>Eubacteriales</taxon>
        <taxon>Clostridiaceae</taxon>
        <taxon>Proteiniclasticum</taxon>
    </lineage>
</organism>
<comment type="cofactor">
    <cofactor evidence="1">
        <name>[4Fe-4S] cluster</name>
        <dbReference type="ChEBI" id="CHEBI:49883"/>
    </cofactor>
</comment>
<dbReference type="RefSeq" id="WP_074912707.1">
    <property type="nucleotide sequence ID" value="NZ_FOVK01000012.1"/>
</dbReference>
<dbReference type="SUPFAM" id="SSF102114">
    <property type="entry name" value="Radical SAM enzymes"/>
    <property type="match status" value="1"/>
</dbReference>
<evidence type="ECO:0000256" key="4">
    <source>
        <dbReference type="ARBA" id="ARBA00023004"/>
    </source>
</evidence>
<name>A0A1I5E0R1_9CLOT</name>
<keyword evidence="5" id="KW-0411">Iron-sulfur</keyword>
<dbReference type="InterPro" id="IPR007197">
    <property type="entry name" value="rSAM"/>
</dbReference>
<evidence type="ECO:0000256" key="6">
    <source>
        <dbReference type="ARBA" id="ARBA00023601"/>
    </source>
</evidence>
<dbReference type="InterPro" id="IPR023867">
    <property type="entry name" value="Sulphatase_maturase_rSAM"/>
</dbReference>
<dbReference type="GO" id="GO:0046872">
    <property type="term" value="F:metal ion binding"/>
    <property type="evidence" value="ECO:0007669"/>
    <property type="project" value="UniProtKB-KW"/>
</dbReference>
<dbReference type="SFLD" id="SFLDG01067">
    <property type="entry name" value="SPASM/twitch_domain_containing"/>
    <property type="match status" value="1"/>
</dbReference>
<protein>
    <recommendedName>
        <fullName evidence="7">Radical SAM core domain-containing protein</fullName>
    </recommendedName>
</protein>
<dbReference type="PANTHER" id="PTHR43273">
    <property type="entry name" value="ANAEROBIC SULFATASE-MATURATING ENZYME HOMOLOG ASLB-RELATED"/>
    <property type="match status" value="1"/>
</dbReference>
<evidence type="ECO:0000256" key="2">
    <source>
        <dbReference type="ARBA" id="ARBA00022691"/>
    </source>
</evidence>
<dbReference type="InterPro" id="IPR058240">
    <property type="entry name" value="rSAM_sf"/>
</dbReference>
<evidence type="ECO:0000256" key="3">
    <source>
        <dbReference type="ARBA" id="ARBA00022723"/>
    </source>
</evidence>
<dbReference type="SFLD" id="SFLDG01386">
    <property type="entry name" value="main_SPASM_domain-containing"/>
    <property type="match status" value="1"/>
</dbReference>
<feature type="domain" description="Radical SAM core" evidence="7">
    <location>
        <begin position="1"/>
        <end position="227"/>
    </location>
</feature>
<dbReference type="EMBL" id="FOVK01000012">
    <property type="protein sequence ID" value="SFO04711.1"/>
    <property type="molecule type" value="Genomic_DNA"/>
</dbReference>
<dbReference type="SFLD" id="SFLDF00289">
    <property type="entry name" value="anaerobic_Cys-type_sulfatase-m"/>
    <property type="match status" value="1"/>
</dbReference>
<proteinExistence type="inferred from homology"/>
<dbReference type="Proteomes" id="UP000181899">
    <property type="component" value="Unassembled WGS sequence"/>
</dbReference>
<dbReference type="CDD" id="cd01335">
    <property type="entry name" value="Radical_SAM"/>
    <property type="match status" value="1"/>
</dbReference>
<dbReference type="NCBIfam" id="TIGR03942">
    <property type="entry name" value="sulfatase_rSAM"/>
    <property type="match status" value="1"/>
</dbReference>
<dbReference type="NCBIfam" id="NF010321">
    <property type="entry name" value="PRK13758.1"/>
    <property type="match status" value="1"/>
</dbReference>
<evidence type="ECO:0000313" key="9">
    <source>
        <dbReference type="Proteomes" id="UP000181899"/>
    </source>
</evidence>
<dbReference type="InterPro" id="IPR023885">
    <property type="entry name" value="4Fe4S-binding_SPASM_dom"/>
</dbReference>
<dbReference type="Gene3D" id="3.20.20.70">
    <property type="entry name" value="Aldolase class I"/>
    <property type="match status" value="1"/>
</dbReference>
<keyword evidence="4" id="KW-0408">Iron</keyword>
<keyword evidence="9" id="KW-1185">Reference proteome</keyword>
<dbReference type="GO" id="GO:0016491">
    <property type="term" value="F:oxidoreductase activity"/>
    <property type="evidence" value="ECO:0007669"/>
    <property type="project" value="InterPro"/>
</dbReference>
<dbReference type="OrthoDB" id="9808591at2"/>